<sequence>MEDQVEALVHRLVGRFFRRWPRPAPPPHLLRACRIVSHRGEHDNRGRIENTLAAFDAAADAGVWGLEMDVRWTRDLVPVVFHDPDTRRLFMAAAEIGRTPMDALRKKFPLIPSLGDVVDRYGGRRHLMMELKAEPYPAPDIQARRLKRLLRHLEPGTDFHLMGLHPGMFAMFAFLPPRAFLPIARIRIDPLSRMAAACGWGGITGHFLPMTRRRLTRHHELGQGVGTGFVDSRRCLYREAWRGVDWIFSNRAVKMQGVCVPRSEV</sequence>
<dbReference type="PANTHER" id="PTHR46211">
    <property type="entry name" value="GLYCEROPHOSPHORYL DIESTER PHOSPHODIESTERASE"/>
    <property type="match status" value="1"/>
</dbReference>
<dbReference type="PANTHER" id="PTHR46211:SF1">
    <property type="entry name" value="GLYCEROPHOSPHODIESTER PHOSPHODIESTERASE, CYTOPLASMIC"/>
    <property type="match status" value="1"/>
</dbReference>
<dbReference type="EMBL" id="AP021874">
    <property type="protein sequence ID" value="BBO68318.1"/>
    <property type="molecule type" value="Genomic_DNA"/>
</dbReference>
<evidence type="ECO:0000313" key="3">
    <source>
        <dbReference type="Proteomes" id="UP000427906"/>
    </source>
</evidence>
<accession>A0A5K7YH01</accession>
<dbReference type="RefSeq" id="WP_167527713.1">
    <property type="nucleotide sequence ID" value="NZ_AP021874.1"/>
</dbReference>
<evidence type="ECO:0000313" key="2">
    <source>
        <dbReference type="EMBL" id="BBO68318.1"/>
    </source>
</evidence>
<dbReference type="Pfam" id="PF03009">
    <property type="entry name" value="GDPD"/>
    <property type="match status" value="1"/>
</dbReference>
<dbReference type="InterPro" id="IPR017946">
    <property type="entry name" value="PLC-like_Pdiesterase_TIM-brl"/>
</dbReference>
<dbReference type="AlphaFoldDB" id="A0A5K7YH01"/>
<dbReference type="PROSITE" id="PS51704">
    <property type="entry name" value="GP_PDE"/>
    <property type="match status" value="1"/>
</dbReference>
<dbReference type="GO" id="GO:0008081">
    <property type="term" value="F:phosphoric diester hydrolase activity"/>
    <property type="evidence" value="ECO:0007669"/>
    <property type="project" value="InterPro"/>
</dbReference>
<dbReference type="GO" id="GO:0006629">
    <property type="term" value="P:lipid metabolic process"/>
    <property type="evidence" value="ECO:0007669"/>
    <property type="project" value="InterPro"/>
</dbReference>
<feature type="domain" description="GP-PDE" evidence="1">
    <location>
        <begin position="33"/>
        <end position="265"/>
    </location>
</feature>
<organism evidence="2 3">
    <name type="scientific">Desulfosarcina alkanivorans</name>
    <dbReference type="NCBI Taxonomy" id="571177"/>
    <lineage>
        <taxon>Bacteria</taxon>
        <taxon>Pseudomonadati</taxon>
        <taxon>Thermodesulfobacteriota</taxon>
        <taxon>Desulfobacteria</taxon>
        <taxon>Desulfobacterales</taxon>
        <taxon>Desulfosarcinaceae</taxon>
        <taxon>Desulfosarcina</taxon>
    </lineage>
</organism>
<dbReference type="Gene3D" id="3.20.20.190">
    <property type="entry name" value="Phosphatidylinositol (PI) phosphodiesterase"/>
    <property type="match status" value="1"/>
</dbReference>
<name>A0A5K7YH01_9BACT</name>
<keyword evidence="3" id="KW-1185">Reference proteome</keyword>
<evidence type="ECO:0000259" key="1">
    <source>
        <dbReference type="PROSITE" id="PS51704"/>
    </source>
</evidence>
<protein>
    <recommendedName>
        <fullName evidence="1">GP-PDE domain-containing protein</fullName>
    </recommendedName>
</protein>
<reference evidence="2 3" key="1">
    <citation type="submission" date="2019-11" db="EMBL/GenBank/DDBJ databases">
        <title>Comparative genomics of hydrocarbon-degrading Desulfosarcina strains.</title>
        <authorList>
            <person name="Watanabe M."/>
            <person name="Kojima H."/>
            <person name="Fukui M."/>
        </authorList>
    </citation>
    <scope>NUCLEOTIDE SEQUENCE [LARGE SCALE GENOMIC DNA]</scope>
    <source>
        <strain evidence="2 3">PL12</strain>
    </source>
</reference>
<gene>
    <name evidence="2" type="ORF">DSCA_22480</name>
</gene>
<dbReference type="SUPFAM" id="SSF51695">
    <property type="entry name" value="PLC-like phosphodiesterases"/>
    <property type="match status" value="1"/>
</dbReference>
<proteinExistence type="predicted"/>
<dbReference type="KEGG" id="dalk:DSCA_22480"/>
<dbReference type="InterPro" id="IPR030395">
    <property type="entry name" value="GP_PDE_dom"/>
</dbReference>
<dbReference type="Proteomes" id="UP000427906">
    <property type="component" value="Chromosome"/>
</dbReference>